<keyword evidence="1" id="KW-0732">Signal</keyword>
<name>A0A3L7A413_9HYPH</name>
<accession>A0A3L7A413</accession>
<comment type="caution">
    <text evidence="2">The sequence shown here is derived from an EMBL/GenBank/DDBJ whole genome shotgun (WGS) entry which is preliminary data.</text>
</comment>
<dbReference type="Proteomes" id="UP000269692">
    <property type="component" value="Unassembled WGS sequence"/>
</dbReference>
<evidence type="ECO:0000256" key="1">
    <source>
        <dbReference type="ARBA" id="ARBA00022729"/>
    </source>
</evidence>
<sequence length="375" mass="41396">MIGASTGVRRPSFRAERAMMKTVDRRHVLKLSAGAAAAGLISPFAAATDAFAQASQLVVSDFGGDWATWNKANIDAKFTEITKVPVLHDTGSDNAARIAKAKLGIPRSEYDLICLADSFFARAQSEGILEAINYKSPKLTNLKDVDPRFITPNYTSFLFNGLGMGYNPKMVKSPPTSWADMWNKDYRGKIVLPAVVHSFGLHVILLSALAAGKDYKDTQAGLDNLKRLADLDPIWTVDSQANARSLFQEEAAIGWLGRAEWVQVQNWGGATKFVLPSEGGFFTSWGFGPIQNTKNMALIEDYVNVTLDPQLQAANAKKLGFHPTNTKWKDYIDAESAAKISWTPEEQKRFVAIDYAWLNSKRAELTEAWNRTVGR</sequence>
<dbReference type="EMBL" id="RCTF01000018">
    <property type="protein sequence ID" value="RLP74610.1"/>
    <property type="molecule type" value="Genomic_DNA"/>
</dbReference>
<keyword evidence="3" id="KW-1185">Reference proteome</keyword>
<dbReference type="GO" id="GO:0030288">
    <property type="term" value="C:outer membrane-bounded periplasmic space"/>
    <property type="evidence" value="ECO:0007669"/>
    <property type="project" value="TreeGrafter"/>
</dbReference>
<dbReference type="GO" id="GO:0030976">
    <property type="term" value="F:thiamine pyrophosphate binding"/>
    <property type="evidence" value="ECO:0007669"/>
    <property type="project" value="TreeGrafter"/>
</dbReference>
<dbReference type="GO" id="GO:0015888">
    <property type="term" value="P:thiamine transport"/>
    <property type="evidence" value="ECO:0007669"/>
    <property type="project" value="TreeGrafter"/>
</dbReference>
<proteinExistence type="predicted"/>
<dbReference type="PROSITE" id="PS51318">
    <property type="entry name" value="TAT"/>
    <property type="match status" value="1"/>
</dbReference>
<dbReference type="PANTHER" id="PTHR30006:SF2">
    <property type="entry name" value="ABC TRANSPORTER SUBSTRATE-BINDING PROTEIN"/>
    <property type="match status" value="1"/>
</dbReference>
<dbReference type="InterPro" id="IPR006311">
    <property type="entry name" value="TAT_signal"/>
</dbReference>
<gene>
    <name evidence="2" type="ORF">D9R14_18205</name>
</gene>
<reference evidence="2 3" key="1">
    <citation type="submission" date="2018-10" db="EMBL/GenBank/DDBJ databases">
        <title>Xanthobacter tagetidis genome sequencing and assembly.</title>
        <authorList>
            <person name="Maclea K.S."/>
            <person name="Goen A.E."/>
            <person name="Fatima S.A."/>
        </authorList>
    </citation>
    <scope>NUCLEOTIDE SEQUENCE [LARGE SCALE GENOMIC DNA]</scope>
    <source>
        <strain evidence="2 3">ATCC 700314</strain>
    </source>
</reference>
<dbReference type="AlphaFoldDB" id="A0A3L7A413"/>
<dbReference type="GO" id="GO:0030975">
    <property type="term" value="F:thiamine binding"/>
    <property type="evidence" value="ECO:0007669"/>
    <property type="project" value="TreeGrafter"/>
</dbReference>
<protein>
    <submittedName>
        <fullName evidence="2">Extracellular solute-binding protein</fullName>
    </submittedName>
</protein>
<dbReference type="SUPFAM" id="SSF53850">
    <property type="entry name" value="Periplasmic binding protein-like II"/>
    <property type="match status" value="1"/>
</dbReference>
<dbReference type="OrthoDB" id="9769319at2"/>
<dbReference type="Gene3D" id="3.40.190.10">
    <property type="entry name" value="Periplasmic binding protein-like II"/>
    <property type="match status" value="2"/>
</dbReference>
<evidence type="ECO:0000313" key="3">
    <source>
        <dbReference type="Proteomes" id="UP000269692"/>
    </source>
</evidence>
<dbReference type="PANTHER" id="PTHR30006">
    <property type="entry name" value="THIAMINE-BINDING PERIPLASMIC PROTEIN-RELATED"/>
    <property type="match status" value="1"/>
</dbReference>
<organism evidence="2 3">
    <name type="scientific">Xanthobacter tagetidis</name>
    <dbReference type="NCBI Taxonomy" id="60216"/>
    <lineage>
        <taxon>Bacteria</taxon>
        <taxon>Pseudomonadati</taxon>
        <taxon>Pseudomonadota</taxon>
        <taxon>Alphaproteobacteria</taxon>
        <taxon>Hyphomicrobiales</taxon>
        <taxon>Xanthobacteraceae</taxon>
        <taxon>Xanthobacter</taxon>
    </lineage>
</organism>
<dbReference type="Pfam" id="PF13343">
    <property type="entry name" value="SBP_bac_6"/>
    <property type="match status" value="1"/>
</dbReference>
<evidence type="ECO:0000313" key="2">
    <source>
        <dbReference type="EMBL" id="RLP74610.1"/>
    </source>
</evidence>